<evidence type="ECO:0000313" key="2">
    <source>
        <dbReference type="EMBL" id="GMT01798.1"/>
    </source>
</evidence>
<comment type="caution">
    <text evidence="2">The sequence shown here is derived from an EMBL/GenBank/DDBJ whole genome shotgun (WGS) entry which is preliminary data.</text>
</comment>
<protein>
    <recommendedName>
        <fullName evidence="4">G protein-coupled receptor</fullName>
    </recommendedName>
</protein>
<dbReference type="EMBL" id="BTSX01000005">
    <property type="protein sequence ID" value="GMT01798.1"/>
    <property type="molecule type" value="Genomic_DNA"/>
</dbReference>
<evidence type="ECO:0008006" key="4">
    <source>
        <dbReference type="Google" id="ProtNLM"/>
    </source>
</evidence>
<evidence type="ECO:0000313" key="3">
    <source>
        <dbReference type="Proteomes" id="UP001432027"/>
    </source>
</evidence>
<accession>A0AAV5U5S3</accession>
<gene>
    <name evidence="2" type="ORF">PENTCL1PPCAC_23972</name>
</gene>
<keyword evidence="1" id="KW-0732">Signal</keyword>
<organism evidence="2 3">
    <name type="scientific">Pristionchus entomophagus</name>
    <dbReference type="NCBI Taxonomy" id="358040"/>
    <lineage>
        <taxon>Eukaryota</taxon>
        <taxon>Metazoa</taxon>
        <taxon>Ecdysozoa</taxon>
        <taxon>Nematoda</taxon>
        <taxon>Chromadorea</taxon>
        <taxon>Rhabditida</taxon>
        <taxon>Rhabditina</taxon>
        <taxon>Diplogasteromorpha</taxon>
        <taxon>Diplogasteroidea</taxon>
        <taxon>Neodiplogasteridae</taxon>
        <taxon>Pristionchus</taxon>
    </lineage>
</organism>
<evidence type="ECO:0000256" key="1">
    <source>
        <dbReference type="SAM" id="SignalP"/>
    </source>
</evidence>
<dbReference type="Proteomes" id="UP001432027">
    <property type="component" value="Unassembled WGS sequence"/>
</dbReference>
<feature type="non-terminal residue" evidence="2">
    <location>
        <position position="1"/>
    </location>
</feature>
<name>A0AAV5U5S3_9BILA</name>
<reference evidence="2" key="1">
    <citation type="submission" date="2023-10" db="EMBL/GenBank/DDBJ databases">
        <title>Genome assembly of Pristionchus species.</title>
        <authorList>
            <person name="Yoshida K."/>
            <person name="Sommer R.J."/>
        </authorList>
    </citation>
    <scope>NUCLEOTIDE SEQUENCE</scope>
    <source>
        <strain evidence="2">RS0144</strain>
    </source>
</reference>
<dbReference type="AlphaFoldDB" id="A0AAV5U5S3"/>
<feature type="non-terminal residue" evidence="2">
    <location>
        <position position="91"/>
    </location>
</feature>
<feature type="chain" id="PRO_5043652495" description="G protein-coupled receptor" evidence="1">
    <location>
        <begin position="24"/>
        <end position="91"/>
    </location>
</feature>
<proteinExistence type="predicted"/>
<keyword evidence="3" id="KW-1185">Reference proteome</keyword>
<feature type="signal peptide" evidence="1">
    <location>
        <begin position="1"/>
        <end position="23"/>
    </location>
</feature>
<sequence>HESHVFPIVALPLALIIIPQMLGDVLDSVDRLESFVSECFPNVSRCSRFGFPLRAVRAEWVVLLSMKCYFIFTSLRSARSILRRENVQNGE</sequence>